<organism evidence="1">
    <name type="scientific">Geoglobus ahangari</name>
    <dbReference type="NCBI Taxonomy" id="113653"/>
    <lineage>
        <taxon>Archaea</taxon>
        <taxon>Methanobacteriati</taxon>
        <taxon>Methanobacteriota</taxon>
        <taxon>Archaeoglobi</taxon>
        <taxon>Archaeoglobales</taxon>
        <taxon>Archaeoglobaceae</taxon>
        <taxon>Geoglobus</taxon>
    </lineage>
</organism>
<proteinExistence type="predicted"/>
<evidence type="ECO:0000313" key="1">
    <source>
        <dbReference type="EMBL" id="HHF47661.1"/>
    </source>
</evidence>
<gene>
    <name evidence="1" type="ORF">ENL48_00125</name>
</gene>
<sequence length="100" mass="11417">MNAIVFSNDFVVERNNKKYIILEDLLFEAEEINDDIKNAIVKLIERIIPKNVKDRVDKKLVIVSDEVFTAFTTITTEIVASTTSKLKLPEIGMIQIQSFS</sequence>
<name>A0A7J3TFS9_9EURY</name>
<dbReference type="EMBL" id="DRUC01000004">
    <property type="protein sequence ID" value="HHF47661.1"/>
    <property type="molecule type" value="Genomic_DNA"/>
</dbReference>
<accession>A0A7J3TFS9</accession>
<dbReference type="AlphaFoldDB" id="A0A7J3TFS9"/>
<comment type="caution">
    <text evidence="1">The sequence shown here is derived from an EMBL/GenBank/DDBJ whole genome shotgun (WGS) entry which is preliminary data.</text>
</comment>
<protein>
    <submittedName>
        <fullName evidence="1">Uncharacterized protein</fullName>
    </submittedName>
</protein>
<reference evidence="1" key="1">
    <citation type="journal article" date="2020" name="mSystems">
        <title>Genome- and Community-Level Interaction Insights into Carbon Utilization and Element Cycling Functions of Hydrothermarchaeota in Hydrothermal Sediment.</title>
        <authorList>
            <person name="Zhou Z."/>
            <person name="Liu Y."/>
            <person name="Xu W."/>
            <person name="Pan J."/>
            <person name="Luo Z.H."/>
            <person name="Li M."/>
        </authorList>
    </citation>
    <scope>NUCLEOTIDE SEQUENCE [LARGE SCALE GENOMIC DNA]</scope>
    <source>
        <strain evidence="1">SpSt-10</strain>
    </source>
</reference>